<dbReference type="EMBL" id="BOMH01000077">
    <property type="protein sequence ID" value="GID70582.1"/>
    <property type="molecule type" value="Genomic_DNA"/>
</dbReference>
<name>A0A919M976_9ACTN</name>
<feature type="domain" description="ATPase AAA-type core" evidence="1">
    <location>
        <begin position="23"/>
        <end position="101"/>
    </location>
</feature>
<dbReference type="AlphaFoldDB" id="A0A919M976"/>
<proteinExistence type="predicted"/>
<sequence length="371" mass="39602">MNQRYADTITALGTALIARVPALLWGPPGQGKTSVIESLGDDLHFHVETVIASLHEPADFAGLPMLDPSNSSTRLLPPAWARRVAAMDRPSVVFYDEISTTPPATQAALLRPILTGWVGDLRLPEGTCSVAAANPPEIAADGWDLAPPLANRFVHLDWTLPADVVRDGFTVGWPRVPVPSVALDLVDRATVSAKTLVGTFLRARPELVTRMPSSSEQAGRAFPTPRSWEMGARLYGAAKAAGFSETVVLLLLNGSVGTAAAAEFLEFVRRLDLPDPETLLKDPSAYVVPVRRADQVFATAAAVVTAMTNDPTPDRWLACGTILAAVADAGMADIAFLFARRWSEPAVRPFGVLPTADQLRALGPILTEIHG</sequence>
<protein>
    <submittedName>
        <fullName evidence="2">ATPase AAA</fullName>
    </submittedName>
</protein>
<dbReference type="Proteomes" id="UP000619479">
    <property type="component" value="Unassembled WGS sequence"/>
</dbReference>
<organism evidence="2 3">
    <name type="scientific">Actinoplanes cyaneus</name>
    <dbReference type="NCBI Taxonomy" id="52696"/>
    <lineage>
        <taxon>Bacteria</taxon>
        <taxon>Bacillati</taxon>
        <taxon>Actinomycetota</taxon>
        <taxon>Actinomycetes</taxon>
        <taxon>Micromonosporales</taxon>
        <taxon>Micromonosporaceae</taxon>
        <taxon>Actinoplanes</taxon>
    </lineage>
</organism>
<gene>
    <name evidence="2" type="ORF">Acy02nite_84630</name>
</gene>
<keyword evidence="3" id="KW-1185">Reference proteome</keyword>
<reference evidence="2" key="1">
    <citation type="submission" date="2021-01" db="EMBL/GenBank/DDBJ databases">
        <title>Whole genome shotgun sequence of Actinoplanes cyaneus NBRC 14990.</title>
        <authorList>
            <person name="Komaki H."/>
            <person name="Tamura T."/>
        </authorList>
    </citation>
    <scope>NUCLEOTIDE SEQUENCE</scope>
    <source>
        <strain evidence="2">NBRC 14990</strain>
    </source>
</reference>
<accession>A0A919M976</accession>
<dbReference type="InterPro" id="IPR027417">
    <property type="entry name" value="P-loop_NTPase"/>
</dbReference>
<dbReference type="CDD" id="cd00009">
    <property type="entry name" value="AAA"/>
    <property type="match status" value="1"/>
</dbReference>
<comment type="caution">
    <text evidence="2">The sequence shown here is derived from an EMBL/GenBank/DDBJ whole genome shotgun (WGS) entry which is preliminary data.</text>
</comment>
<dbReference type="SUPFAM" id="SSF52540">
    <property type="entry name" value="P-loop containing nucleoside triphosphate hydrolases"/>
    <property type="match status" value="1"/>
</dbReference>
<evidence type="ECO:0000313" key="3">
    <source>
        <dbReference type="Proteomes" id="UP000619479"/>
    </source>
</evidence>
<dbReference type="InterPro" id="IPR003959">
    <property type="entry name" value="ATPase_AAA_core"/>
</dbReference>
<evidence type="ECO:0000313" key="2">
    <source>
        <dbReference type="EMBL" id="GID70582.1"/>
    </source>
</evidence>
<dbReference type="GO" id="GO:0016887">
    <property type="term" value="F:ATP hydrolysis activity"/>
    <property type="evidence" value="ECO:0007669"/>
    <property type="project" value="InterPro"/>
</dbReference>
<dbReference type="RefSeq" id="WP_203754593.1">
    <property type="nucleotide sequence ID" value="NZ_BAAAUC010000053.1"/>
</dbReference>
<dbReference type="GO" id="GO:0005524">
    <property type="term" value="F:ATP binding"/>
    <property type="evidence" value="ECO:0007669"/>
    <property type="project" value="InterPro"/>
</dbReference>
<dbReference type="Gene3D" id="3.40.50.300">
    <property type="entry name" value="P-loop containing nucleotide triphosphate hydrolases"/>
    <property type="match status" value="1"/>
</dbReference>
<dbReference type="Pfam" id="PF00004">
    <property type="entry name" value="AAA"/>
    <property type="match status" value="1"/>
</dbReference>
<evidence type="ECO:0000259" key="1">
    <source>
        <dbReference type="Pfam" id="PF00004"/>
    </source>
</evidence>